<name>A0ACB9BN14_CICIN</name>
<keyword evidence="2" id="KW-1185">Reference proteome</keyword>
<sequence>MSSPSPGSVPWWSGLVTGSTLEDSITTKPSSMDNHTPYGSKLKQITPKPSDHDADQVFDKRDATQFNIFPGNFMRKLDQSASDSDDANNSSNTQKVSKIQADYAEIGFGQPTMLCGKYPFKDQCYGVLSTYGPQITGRIMLPLNLSNDDGPIFVNAKQYNGIIRRRRSRAKAEMANKVLKNRKPYLHHSRHLHAIRRPRGNGGRFLNTKKKNNCKNENTDLEKDENPSESPNYAIFMSNHNSSSHDPNSSMFSMGDLKSLPIGNLSMVSFSEIMSGNAAPGHSFGMHGKWVTTTGGGGGRCNFTV</sequence>
<accession>A0ACB9BN14</accession>
<reference evidence="2" key="1">
    <citation type="journal article" date="2022" name="Mol. Ecol. Resour.">
        <title>The genomes of chicory, endive, great burdock and yacon provide insights into Asteraceae palaeo-polyploidization history and plant inulin production.</title>
        <authorList>
            <person name="Fan W."/>
            <person name="Wang S."/>
            <person name="Wang H."/>
            <person name="Wang A."/>
            <person name="Jiang F."/>
            <person name="Liu H."/>
            <person name="Zhao H."/>
            <person name="Xu D."/>
            <person name="Zhang Y."/>
        </authorList>
    </citation>
    <scope>NUCLEOTIDE SEQUENCE [LARGE SCALE GENOMIC DNA]</scope>
    <source>
        <strain evidence="2">cv. Punajuju</strain>
    </source>
</reference>
<gene>
    <name evidence="1" type="ORF">L2E82_34813</name>
</gene>
<evidence type="ECO:0000313" key="2">
    <source>
        <dbReference type="Proteomes" id="UP001055811"/>
    </source>
</evidence>
<comment type="caution">
    <text evidence="1">The sequence shown here is derived from an EMBL/GenBank/DDBJ whole genome shotgun (WGS) entry which is preliminary data.</text>
</comment>
<dbReference type="Proteomes" id="UP001055811">
    <property type="component" value="Linkage Group LG06"/>
</dbReference>
<organism evidence="1 2">
    <name type="scientific">Cichorium intybus</name>
    <name type="common">Chicory</name>
    <dbReference type="NCBI Taxonomy" id="13427"/>
    <lineage>
        <taxon>Eukaryota</taxon>
        <taxon>Viridiplantae</taxon>
        <taxon>Streptophyta</taxon>
        <taxon>Embryophyta</taxon>
        <taxon>Tracheophyta</taxon>
        <taxon>Spermatophyta</taxon>
        <taxon>Magnoliopsida</taxon>
        <taxon>eudicotyledons</taxon>
        <taxon>Gunneridae</taxon>
        <taxon>Pentapetalae</taxon>
        <taxon>asterids</taxon>
        <taxon>campanulids</taxon>
        <taxon>Asterales</taxon>
        <taxon>Asteraceae</taxon>
        <taxon>Cichorioideae</taxon>
        <taxon>Cichorieae</taxon>
        <taxon>Cichoriinae</taxon>
        <taxon>Cichorium</taxon>
    </lineage>
</organism>
<reference evidence="1 2" key="2">
    <citation type="journal article" date="2022" name="Mol. Ecol. Resour.">
        <title>The genomes of chicory, endive, great burdock and yacon provide insights into Asteraceae paleo-polyploidization history and plant inulin production.</title>
        <authorList>
            <person name="Fan W."/>
            <person name="Wang S."/>
            <person name="Wang H."/>
            <person name="Wang A."/>
            <person name="Jiang F."/>
            <person name="Liu H."/>
            <person name="Zhao H."/>
            <person name="Xu D."/>
            <person name="Zhang Y."/>
        </authorList>
    </citation>
    <scope>NUCLEOTIDE SEQUENCE [LARGE SCALE GENOMIC DNA]</scope>
    <source>
        <strain evidence="2">cv. Punajuju</strain>
        <tissue evidence="1">Leaves</tissue>
    </source>
</reference>
<dbReference type="EMBL" id="CM042014">
    <property type="protein sequence ID" value="KAI3723323.1"/>
    <property type="molecule type" value="Genomic_DNA"/>
</dbReference>
<proteinExistence type="predicted"/>
<evidence type="ECO:0000313" key="1">
    <source>
        <dbReference type="EMBL" id="KAI3723323.1"/>
    </source>
</evidence>
<protein>
    <submittedName>
        <fullName evidence="1">Uncharacterized protein</fullName>
    </submittedName>
</protein>